<evidence type="ECO:0000256" key="1">
    <source>
        <dbReference type="ARBA" id="ARBA00004141"/>
    </source>
</evidence>
<dbReference type="Gene3D" id="1.20.1540.10">
    <property type="entry name" value="Rhomboid-like"/>
    <property type="match status" value="1"/>
</dbReference>
<dbReference type="AlphaFoldDB" id="A0A2C9UK07"/>
<dbReference type="PANTHER" id="PTHR43731">
    <property type="entry name" value="RHOMBOID PROTEASE"/>
    <property type="match status" value="1"/>
</dbReference>
<evidence type="ECO:0000256" key="3">
    <source>
        <dbReference type="ARBA" id="ARBA00022670"/>
    </source>
</evidence>
<comment type="similarity">
    <text evidence="2">Belongs to the peptidase S54 family.</text>
</comment>
<feature type="transmembrane region" description="Helical" evidence="9">
    <location>
        <begin position="321"/>
        <end position="341"/>
    </location>
</feature>
<gene>
    <name evidence="11" type="ORF">MANES_14G087300v8</name>
</gene>
<evidence type="ECO:0000259" key="10">
    <source>
        <dbReference type="Pfam" id="PF01694"/>
    </source>
</evidence>
<dbReference type="PANTHER" id="PTHR43731:SF14">
    <property type="entry name" value="PRESENILIN-ASSOCIATED RHOMBOID-LIKE PROTEIN, MITOCHONDRIAL"/>
    <property type="match status" value="1"/>
</dbReference>
<keyword evidence="6" id="KW-0809">Transit peptide</keyword>
<dbReference type="InterPro" id="IPR022764">
    <property type="entry name" value="Peptidase_S54_rhomboid_dom"/>
</dbReference>
<protein>
    <recommendedName>
        <fullName evidence="10">Peptidase S54 rhomboid domain-containing protein</fullName>
    </recommendedName>
</protein>
<feature type="transmembrane region" description="Helical" evidence="9">
    <location>
        <begin position="267"/>
        <end position="284"/>
    </location>
</feature>
<keyword evidence="5" id="KW-0378">Hydrolase</keyword>
<feature type="transmembrane region" description="Helical" evidence="9">
    <location>
        <begin position="143"/>
        <end position="166"/>
    </location>
</feature>
<proteinExistence type="inferred from homology"/>
<feature type="transmembrane region" description="Helical" evidence="9">
    <location>
        <begin position="225"/>
        <end position="247"/>
    </location>
</feature>
<dbReference type="STRING" id="3983.A0A2C9UK07"/>
<keyword evidence="4 9" id="KW-0812">Transmembrane</keyword>
<dbReference type="Proteomes" id="UP000091857">
    <property type="component" value="Chromosome 14"/>
</dbReference>
<dbReference type="GO" id="GO:0016020">
    <property type="term" value="C:membrane"/>
    <property type="evidence" value="ECO:0007669"/>
    <property type="project" value="UniProtKB-SubCell"/>
</dbReference>
<dbReference type="SUPFAM" id="SSF144091">
    <property type="entry name" value="Rhomboid-like"/>
    <property type="match status" value="1"/>
</dbReference>
<evidence type="ECO:0000313" key="12">
    <source>
        <dbReference type="Proteomes" id="UP000091857"/>
    </source>
</evidence>
<feature type="domain" description="Peptidase S54 rhomboid" evidence="10">
    <location>
        <begin position="185"/>
        <end position="337"/>
    </location>
</feature>
<dbReference type="GO" id="GO:0006508">
    <property type="term" value="P:proteolysis"/>
    <property type="evidence" value="ECO:0007669"/>
    <property type="project" value="UniProtKB-KW"/>
</dbReference>
<keyword evidence="3" id="KW-0645">Protease</keyword>
<evidence type="ECO:0000256" key="4">
    <source>
        <dbReference type="ARBA" id="ARBA00022692"/>
    </source>
</evidence>
<comment type="caution">
    <text evidence="11">The sequence shown here is derived from an EMBL/GenBank/DDBJ whole genome shotgun (WGS) entry which is preliminary data.</text>
</comment>
<keyword evidence="8 9" id="KW-0472">Membrane</keyword>
<feature type="transmembrane region" description="Helical" evidence="9">
    <location>
        <begin position="291"/>
        <end position="309"/>
    </location>
</feature>
<reference evidence="12" key="1">
    <citation type="journal article" date="2016" name="Nat. Biotechnol.">
        <title>Sequencing wild and cultivated cassava and related species reveals extensive interspecific hybridization and genetic diversity.</title>
        <authorList>
            <person name="Bredeson J.V."/>
            <person name="Lyons J.B."/>
            <person name="Prochnik S.E."/>
            <person name="Wu G.A."/>
            <person name="Ha C.M."/>
            <person name="Edsinger-Gonzales E."/>
            <person name="Grimwood J."/>
            <person name="Schmutz J."/>
            <person name="Rabbi I.Y."/>
            <person name="Egesi C."/>
            <person name="Nauluvula P."/>
            <person name="Lebot V."/>
            <person name="Ndunguru J."/>
            <person name="Mkamilo G."/>
            <person name="Bart R.S."/>
            <person name="Setter T.L."/>
            <person name="Gleadow R.M."/>
            <person name="Kulakow P."/>
            <person name="Ferguson M.E."/>
            <person name="Rounsley S."/>
            <person name="Rokhsar D.S."/>
        </authorList>
    </citation>
    <scope>NUCLEOTIDE SEQUENCE [LARGE SCALE GENOMIC DNA]</scope>
    <source>
        <strain evidence="12">cv. AM560-2</strain>
    </source>
</reference>
<evidence type="ECO:0000256" key="7">
    <source>
        <dbReference type="ARBA" id="ARBA00022989"/>
    </source>
</evidence>
<comment type="subcellular location">
    <subcellularLocation>
        <location evidence="1">Membrane</location>
        <topology evidence="1">Multi-pass membrane protein</topology>
    </subcellularLocation>
</comment>
<dbReference type="InterPro" id="IPR035952">
    <property type="entry name" value="Rhomboid-like_sf"/>
</dbReference>
<dbReference type="Gramene" id="Manes.14G087300.1.v8.1">
    <property type="protein sequence ID" value="Manes.14G087300.1.v8.1.CDS"/>
    <property type="gene ID" value="Manes.14G087300.v8.1"/>
</dbReference>
<dbReference type="Pfam" id="PF01694">
    <property type="entry name" value="Rhomboid"/>
    <property type="match status" value="1"/>
</dbReference>
<dbReference type="EMBL" id="CM004400">
    <property type="protein sequence ID" value="OAY31143.1"/>
    <property type="molecule type" value="Genomic_DNA"/>
</dbReference>
<keyword evidence="12" id="KW-1185">Reference proteome</keyword>
<sequence>MQRLLSLKHASSSFSKKLPFTNSSLSPSRPYYNAFNSLDKPTHHSCQQQNYIFGFSQVNPTYHFLSSQPHHTLSRIVHGFLSNPLLSKQFASNLSTAHFKFSSKGLAHYKFGGSSARFVRRYSGFNQGFGSYRRSWRSWFYQLSANDMVLGLILANVAVFMLWRVADRKFMANNFMISLDNFKSGRLHTLITSAFSHIDAEHIISNMIGLYFFGVNIGRTFGPDYLLKLYVAGAIGGSLFYLVHHAFMALSTKGQGMWMKDTSRTPGLGASGAVNAIMLLDIFLNPRSTLYLDFFIPVPAILLGIFLIGKDVMRILEGNSNISGSAHLGGAAVAAIAYARIRKGRF</sequence>
<evidence type="ECO:0000256" key="6">
    <source>
        <dbReference type="ARBA" id="ARBA00022946"/>
    </source>
</evidence>
<dbReference type="GO" id="GO:0004252">
    <property type="term" value="F:serine-type endopeptidase activity"/>
    <property type="evidence" value="ECO:0000318"/>
    <property type="project" value="GO_Central"/>
</dbReference>
<organism evidence="11 12">
    <name type="scientific">Manihot esculenta</name>
    <name type="common">Cassava</name>
    <name type="synonym">Jatropha manihot</name>
    <dbReference type="NCBI Taxonomy" id="3983"/>
    <lineage>
        <taxon>Eukaryota</taxon>
        <taxon>Viridiplantae</taxon>
        <taxon>Streptophyta</taxon>
        <taxon>Embryophyta</taxon>
        <taxon>Tracheophyta</taxon>
        <taxon>Spermatophyta</taxon>
        <taxon>Magnoliopsida</taxon>
        <taxon>eudicotyledons</taxon>
        <taxon>Gunneridae</taxon>
        <taxon>Pentapetalae</taxon>
        <taxon>rosids</taxon>
        <taxon>fabids</taxon>
        <taxon>Malpighiales</taxon>
        <taxon>Euphorbiaceae</taxon>
        <taxon>Crotonoideae</taxon>
        <taxon>Manihoteae</taxon>
        <taxon>Manihot</taxon>
    </lineage>
</organism>
<dbReference type="OrthoDB" id="418595at2759"/>
<evidence type="ECO:0000313" key="11">
    <source>
        <dbReference type="EMBL" id="OAY31143.1"/>
    </source>
</evidence>
<evidence type="ECO:0000256" key="2">
    <source>
        <dbReference type="ARBA" id="ARBA00009045"/>
    </source>
</evidence>
<evidence type="ECO:0000256" key="5">
    <source>
        <dbReference type="ARBA" id="ARBA00022801"/>
    </source>
</evidence>
<evidence type="ECO:0000256" key="9">
    <source>
        <dbReference type="SAM" id="Phobius"/>
    </source>
</evidence>
<dbReference type="FunFam" id="1.20.1540.10:FF:000018">
    <property type="entry name" value="RHOMBOID-like protein 12, mitochondrial"/>
    <property type="match status" value="1"/>
</dbReference>
<keyword evidence="7 9" id="KW-1133">Transmembrane helix</keyword>
<evidence type="ECO:0000256" key="8">
    <source>
        <dbReference type="ARBA" id="ARBA00023136"/>
    </source>
</evidence>
<accession>A0A2C9UK07</accession>
<dbReference type="InterPro" id="IPR050925">
    <property type="entry name" value="Rhomboid_protease_S54"/>
</dbReference>
<name>A0A2C9UK07_MANES</name>